<keyword evidence="2 7" id="KW-0812">Transmembrane</keyword>
<name>A0ABV8B759_9BACI</name>
<evidence type="ECO:0000256" key="7">
    <source>
        <dbReference type="SAM" id="Phobius"/>
    </source>
</evidence>
<dbReference type="Pfam" id="PF00005">
    <property type="entry name" value="ABC_tran"/>
    <property type="match status" value="1"/>
</dbReference>
<feature type="transmembrane region" description="Helical" evidence="7">
    <location>
        <begin position="235"/>
        <end position="258"/>
    </location>
</feature>
<sequence length="587" mass="65066">MKFLKKYIRKYGKLFSAAVIFLTFEALCDLLQPTIMSKIIDVGVAQRDMEYVLKMGGLMLLITALGAISASARNVVSSIVSQNFGAELRSDLFRKIQTLSFKNIDKFDRASLVTRLTNDVNQVQVFVNGLMRIFVKAPLLCVGGLIMATRLNPHLAVVLAVVVPIVGVLIVLNMRIGFPFFTRVQKALDRVNGVMREYLSGVRVVKAFNRFDYEVEKFNKANEEFQSTSIRATRVMAVFSPVIMLTMNFGIVAVLWLGGLGVSHGQMQVGHIIAFTNYMTQILFSLMMISMVFNMFVRAKASAERIDEVFSQENDITWKDSSEEVSNRKGRIDFEHVFFSYEGTSGQSVLKNISFTCLPGEMVGIIGSTGSGKSSLVELIPRFYDVSSGLIKVDGEDIRNIEPKRLREKIAIVPQKTILFSGTVMDNIKWGKEAAAMEEIERAAIMAEAHDFISKSPEGYHTRLGQGGVNFSGGQKQRVSIARALVRKPEILILDDSTSAVDAATEAKIKESLKKYANGLTCLLIAQRITSVIDADKIIVLDDGEIAGVGKHEELMKNCKVYQEIFQSQVGKEVHENVTAKATNGTE</sequence>
<dbReference type="InterPro" id="IPR027417">
    <property type="entry name" value="P-loop_NTPase"/>
</dbReference>
<evidence type="ECO:0000259" key="8">
    <source>
        <dbReference type="PROSITE" id="PS50893"/>
    </source>
</evidence>
<feature type="transmembrane region" description="Helical" evidence="7">
    <location>
        <begin position="278"/>
        <end position="297"/>
    </location>
</feature>
<keyword evidence="6 7" id="KW-0472">Membrane</keyword>
<dbReference type="Gene3D" id="3.40.50.300">
    <property type="entry name" value="P-loop containing nucleotide triphosphate hydrolases"/>
    <property type="match status" value="1"/>
</dbReference>
<evidence type="ECO:0000256" key="4">
    <source>
        <dbReference type="ARBA" id="ARBA00022840"/>
    </source>
</evidence>
<dbReference type="InterPro" id="IPR003593">
    <property type="entry name" value="AAA+_ATPase"/>
</dbReference>
<dbReference type="GO" id="GO:0005524">
    <property type="term" value="F:ATP binding"/>
    <property type="evidence" value="ECO:0007669"/>
    <property type="project" value="UniProtKB-KW"/>
</dbReference>
<dbReference type="SUPFAM" id="SSF52540">
    <property type="entry name" value="P-loop containing nucleoside triphosphate hydrolases"/>
    <property type="match status" value="1"/>
</dbReference>
<dbReference type="Gene3D" id="1.20.1560.10">
    <property type="entry name" value="ABC transporter type 1, transmembrane domain"/>
    <property type="match status" value="1"/>
</dbReference>
<comment type="subcellular location">
    <subcellularLocation>
        <location evidence="1">Cell membrane</location>
        <topology evidence="1">Multi-pass membrane protein</topology>
    </subcellularLocation>
</comment>
<dbReference type="SMART" id="SM00382">
    <property type="entry name" value="AAA"/>
    <property type="match status" value="1"/>
</dbReference>
<dbReference type="PROSITE" id="PS00211">
    <property type="entry name" value="ABC_TRANSPORTER_1"/>
    <property type="match status" value="1"/>
</dbReference>
<feature type="domain" description="ABC transporter" evidence="8">
    <location>
        <begin position="332"/>
        <end position="568"/>
    </location>
</feature>
<dbReference type="EMBL" id="JBHRZT010000068">
    <property type="protein sequence ID" value="MFC3885029.1"/>
    <property type="molecule type" value="Genomic_DNA"/>
</dbReference>
<evidence type="ECO:0000256" key="6">
    <source>
        <dbReference type="ARBA" id="ARBA00023136"/>
    </source>
</evidence>
<keyword evidence="3" id="KW-0547">Nucleotide-binding</keyword>
<keyword evidence="11" id="KW-1185">Reference proteome</keyword>
<evidence type="ECO:0000256" key="2">
    <source>
        <dbReference type="ARBA" id="ARBA00022692"/>
    </source>
</evidence>
<feature type="transmembrane region" description="Helical" evidence="7">
    <location>
        <begin position="52"/>
        <end position="72"/>
    </location>
</feature>
<dbReference type="CDD" id="cd18548">
    <property type="entry name" value="ABC_6TM_Tm287_like"/>
    <property type="match status" value="1"/>
</dbReference>
<dbReference type="SUPFAM" id="SSF90123">
    <property type="entry name" value="ABC transporter transmembrane region"/>
    <property type="match status" value="1"/>
</dbReference>
<dbReference type="RefSeq" id="WP_377917064.1">
    <property type="nucleotide sequence ID" value="NZ_JBHRZT010000068.1"/>
</dbReference>
<reference evidence="11" key="1">
    <citation type="journal article" date="2019" name="Int. J. Syst. Evol. Microbiol.">
        <title>The Global Catalogue of Microorganisms (GCM) 10K type strain sequencing project: providing services to taxonomists for standard genome sequencing and annotation.</title>
        <authorList>
            <consortium name="The Broad Institute Genomics Platform"/>
            <consortium name="The Broad Institute Genome Sequencing Center for Infectious Disease"/>
            <person name="Wu L."/>
            <person name="Ma J."/>
        </authorList>
    </citation>
    <scope>NUCLEOTIDE SEQUENCE [LARGE SCALE GENOMIC DNA]</scope>
    <source>
        <strain evidence="11">CCUG 61889</strain>
    </source>
</reference>
<dbReference type="InterPro" id="IPR003439">
    <property type="entry name" value="ABC_transporter-like_ATP-bd"/>
</dbReference>
<dbReference type="Pfam" id="PF00664">
    <property type="entry name" value="ABC_membrane"/>
    <property type="match status" value="1"/>
</dbReference>
<feature type="transmembrane region" description="Helical" evidence="7">
    <location>
        <begin position="154"/>
        <end position="176"/>
    </location>
</feature>
<evidence type="ECO:0000256" key="5">
    <source>
        <dbReference type="ARBA" id="ARBA00022989"/>
    </source>
</evidence>
<dbReference type="InterPro" id="IPR011527">
    <property type="entry name" value="ABC1_TM_dom"/>
</dbReference>
<dbReference type="PANTHER" id="PTHR43394">
    <property type="entry name" value="ATP-DEPENDENT PERMEASE MDL1, MITOCHONDRIAL"/>
    <property type="match status" value="1"/>
</dbReference>
<evidence type="ECO:0000259" key="9">
    <source>
        <dbReference type="PROSITE" id="PS50929"/>
    </source>
</evidence>
<evidence type="ECO:0000313" key="11">
    <source>
        <dbReference type="Proteomes" id="UP001595752"/>
    </source>
</evidence>
<keyword evidence="4 10" id="KW-0067">ATP-binding</keyword>
<accession>A0ABV8B759</accession>
<dbReference type="PROSITE" id="PS50893">
    <property type="entry name" value="ABC_TRANSPORTER_2"/>
    <property type="match status" value="1"/>
</dbReference>
<keyword evidence="5 7" id="KW-1133">Transmembrane helix</keyword>
<evidence type="ECO:0000256" key="3">
    <source>
        <dbReference type="ARBA" id="ARBA00022741"/>
    </source>
</evidence>
<dbReference type="PANTHER" id="PTHR43394:SF1">
    <property type="entry name" value="ATP-BINDING CASSETTE SUB-FAMILY B MEMBER 10, MITOCHONDRIAL"/>
    <property type="match status" value="1"/>
</dbReference>
<dbReference type="InterPro" id="IPR017871">
    <property type="entry name" value="ABC_transporter-like_CS"/>
</dbReference>
<feature type="domain" description="ABC transmembrane type-1" evidence="9">
    <location>
        <begin position="17"/>
        <end position="298"/>
    </location>
</feature>
<proteinExistence type="predicted"/>
<dbReference type="InterPro" id="IPR036640">
    <property type="entry name" value="ABC1_TM_sf"/>
</dbReference>
<gene>
    <name evidence="10" type="ORF">ACFOU2_16755</name>
</gene>
<feature type="transmembrane region" description="Helical" evidence="7">
    <location>
        <begin position="125"/>
        <end position="148"/>
    </location>
</feature>
<protein>
    <submittedName>
        <fullName evidence="10">ABC transporter ATP-binding protein</fullName>
    </submittedName>
</protein>
<organism evidence="10 11">
    <name type="scientific">Bacillus songklensis</name>
    <dbReference type="NCBI Taxonomy" id="1069116"/>
    <lineage>
        <taxon>Bacteria</taxon>
        <taxon>Bacillati</taxon>
        <taxon>Bacillota</taxon>
        <taxon>Bacilli</taxon>
        <taxon>Bacillales</taxon>
        <taxon>Bacillaceae</taxon>
        <taxon>Bacillus</taxon>
    </lineage>
</organism>
<evidence type="ECO:0000313" key="10">
    <source>
        <dbReference type="EMBL" id="MFC3885029.1"/>
    </source>
</evidence>
<comment type="caution">
    <text evidence="10">The sequence shown here is derived from an EMBL/GenBank/DDBJ whole genome shotgun (WGS) entry which is preliminary data.</text>
</comment>
<dbReference type="Proteomes" id="UP001595752">
    <property type="component" value="Unassembled WGS sequence"/>
</dbReference>
<evidence type="ECO:0000256" key="1">
    <source>
        <dbReference type="ARBA" id="ARBA00004651"/>
    </source>
</evidence>
<dbReference type="InterPro" id="IPR039421">
    <property type="entry name" value="Type_1_exporter"/>
</dbReference>
<dbReference type="PROSITE" id="PS50929">
    <property type="entry name" value="ABC_TM1F"/>
    <property type="match status" value="1"/>
</dbReference>